<dbReference type="Pfam" id="PF14493">
    <property type="entry name" value="HTH_40"/>
    <property type="match status" value="1"/>
</dbReference>
<dbReference type="Proteomes" id="UP001319045">
    <property type="component" value="Chromosome"/>
</dbReference>
<evidence type="ECO:0000259" key="2">
    <source>
        <dbReference type="Pfam" id="PF14493"/>
    </source>
</evidence>
<dbReference type="InterPro" id="IPR051055">
    <property type="entry name" value="PIF1_helicase"/>
</dbReference>
<keyword evidence="3" id="KW-0378">Hydrolase</keyword>
<dbReference type="Pfam" id="PF05970">
    <property type="entry name" value="PIF1"/>
    <property type="match status" value="1"/>
</dbReference>
<dbReference type="RefSeq" id="WP_207154586.1">
    <property type="nucleotide sequence ID" value="NZ_AP024484.1"/>
</dbReference>
<evidence type="ECO:0000313" key="3">
    <source>
        <dbReference type="EMBL" id="BCS84410.1"/>
    </source>
</evidence>
<evidence type="ECO:0000259" key="1">
    <source>
        <dbReference type="Pfam" id="PF05970"/>
    </source>
</evidence>
<dbReference type="CDD" id="cd18809">
    <property type="entry name" value="SF1_C_RecD"/>
    <property type="match status" value="1"/>
</dbReference>
<dbReference type="SUPFAM" id="SSF52540">
    <property type="entry name" value="P-loop containing nucleoside triphosphate hydrolases"/>
    <property type="match status" value="2"/>
</dbReference>
<feature type="domain" description="DNA helicase Pif1-like DEAD-box helicase" evidence="1">
    <location>
        <begin position="15"/>
        <end position="208"/>
    </location>
</feature>
<dbReference type="Gene3D" id="3.40.50.300">
    <property type="entry name" value="P-loop containing nucleotide triphosphate hydrolases"/>
    <property type="match status" value="2"/>
</dbReference>
<keyword evidence="3" id="KW-0347">Helicase</keyword>
<dbReference type="GO" id="GO:0004386">
    <property type="term" value="F:helicase activity"/>
    <property type="evidence" value="ECO:0007669"/>
    <property type="project" value="UniProtKB-KW"/>
</dbReference>
<organism evidence="3 4">
    <name type="scientific">Prevotella herbatica</name>
    <dbReference type="NCBI Taxonomy" id="2801997"/>
    <lineage>
        <taxon>Bacteria</taxon>
        <taxon>Pseudomonadati</taxon>
        <taxon>Bacteroidota</taxon>
        <taxon>Bacteroidia</taxon>
        <taxon>Bacteroidales</taxon>
        <taxon>Prevotellaceae</taxon>
        <taxon>Prevotella</taxon>
    </lineage>
</organism>
<protein>
    <submittedName>
        <fullName evidence="3">Helicase</fullName>
    </submittedName>
</protein>
<reference evidence="3 4" key="1">
    <citation type="journal article" date="2022" name="Int. J. Syst. Evol. Microbiol.">
        <title>Prevotella herbatica sp. nov., a plant polysaccharide-decomposing anaerobic bacterium isolated from a methanogenic reactor.</title>
        <authorList>
            <person name="Uek A."/>
            <person name="Tonouchi A."/>
            <person name="Kaku N."/>
            <person name="Ueki K."/>
        </authorList>
    </citation>
    <scope>NUCLEOTIDE SEQUENCE [LARGE SCALE GENOMIC DNA]</scope>
    <source>
        <strain evidence="3 4">WR041</strain>
    </source>
</reference>
<dbReference type="EMBL" id="AP024484">
    <property type="protein sequence ID" value="BCS84410.1"/>
    <property type="molecule type" value="Genomic_DNA"/>
</dbReference>
<dbReference type="InterPro" id="IPR027417">
    <property type="entry name" value="P-loop_NTPase"/>
</dbReference>
<dbReference type="PANTHER" id="PTHR47642">
    <property type="entry name" value="ATP-DEPENDENT DNA HELICASE"/>
    <property type="match status" value="1"/>
</dbReference>
<keyword evidence="4" id="KW-1185">Reference proteome</keyword>
<dbReference type="InterPro" id="IPR029491">
    <property type="entry name" value="Helicase_HTH"/>
</dbReference>
<evidence type="ECO:0000313" key="4">
    <source>
        <dbReference type="Proteomes" id="UP001319045"/>
    </source>
</evidence>
<dbReference type="InterPro" id="IPR010285">
    <property type="entry name" value="DNA_helicase_pif1-like_DEAD"/>
</dbReference>
<name>A0ABN6EGK4_9BACT</name>
<keyword evidence="3" id="KW-0067">ATP-binding</keyword>
<sequence length="734" mass="83911">METNNELELAWEFIEHTSTSIFLTGKAGTGKTTFLRSITDKSCKRIVVVAPTGVAAINAHGVTIHSFFQLPFSPYVPNTTFKEKFDFSKEKRNIVKTLDLLIIDEISMVRSDLLDAIDSVLRRYKDASKPFGGVQLLMMGDLQQLTPVVTDDDAKILRPHYNTPYFFGSHALQQINYVTIELQKVYRQQDAKFLDLLNSIRSGKPSEEDINILNSRFNPEFHTDNKDGYIRLTTHNAIADRYNDSELAKLETEEYTFKADIKGNFPEYSYPTNETLLLKEDAQVMFVKNDTSIDHLYYNGKIGRITCISDDCIKVRCSGEENDIEVQPQEWENTKYVINKETKEIEPDVQGVFKQYPLRLAWAITIHKSQGLTFEHAIIDAGASFASGQVYVALSRCKTLEGMVLASKIDNHAVINDERVDSYISIQEEAAKQNIDSLELQKQNYYKQQLVELFTFNDIIMAEDNLCRTVIEFLHSYPKLTILHKATFKSLQEKIDAVSRKWINTIIRTPYEELTEEAFLERVVKSACYFNKTLKTYIQPLLDQTAAAKTDNKQGAKRLDTTYPELKLAYLSKKNILEMTIDNGFNSESYLKNRQTAFLNAIEEINPLAVTTRRRKKDYSDKEETPKPKVKKENTKELTLTMYKKGFSPKEIAMERDFTLGTIFGHLAHYVETGEIKAPDIIGKEKYDIINKAVNKIGTSQGLKVIKDICPEDIDYGEIRMIFAEKAIIAKTSS</sequence>
<accession>A0ABN6EGK4</accession>
<proteinExistence type="predicted"/>
<gene>
    <name evidence="3" type="ORF">prwr041_03030</name>
</gene>
<feature type="domain" description="Helicase Helix-turn-helix" evidence="2">
    <location>
        <begin position="635"/>
        <end position="722"/>
    </location>
</feature>
<keyword evidence="3" id="KW-0547">Nucleotide-binding</keyword>